<evidence type="ECO:0000259" key="5">
    <source>
        <dbReference type="PROSITE" id="PS50104"/>
    </source>
</evidence>
<dbReference type="InterPro" id="IPR036770">
    <property type="entry name" value="Ankyrin_rpt-contain_sf"/>
</dbReference>
<dbReference type="GeneID" id="106171196"/>
<evidence type="ECO:0000256" key="3">
    <source>
        <dbReference type="PROSITE-ProRule" id="PRU00023"/>
    </source>
</evidence>
<dbReference type="InterPro" id="IPR050889">
    <property type="entry name" value="Dendritic_Spine_Reg/Scaffold"/>
</dbReference>
<dbReference type="STRING" id="7574.A0A2R2MQC7"/>
<dbReference type="PANTHER" id="PTHR24166">
    <property type="entry name" value="ROLLING PEBBLES, ISOFORM B"/>
    <property type="match status" value="1"/>
</dbReference>
<dbReference type="InterPro" id="IPR000157">
    <property type="entry name" value="TIR_dom"/>
</dbReference>
<dbReference type="OrthoDB" id="6054468at2759"/>
<keyword evidence="2 3" id="KW-0040">ANK repeat</keyword>
<dbReference type="KEGG" id="lak:106171196"/>
<dbReference type="GO" id="GO:0007165">
    <property type="term" value="P:signal transduction"/>
    <property type="evidence" value="ECO:0007669"/>
    <property type="project" value="InterPro"/>
</dbReference>
<dbReference type="SUPFAM" id="SSF52200">
    <property type="entry name" value="Toll/Interleukin receptor TIR domain"/>
    <property type="match status" value="1"/>
</dbReference>
<dbReference type="InterPro" id="IPR035897">
    <property type="entry name" value="Toll_tir_struct_dom_sf"/>
</dbReference>
<feature type="repeat" description="ANK" evidence="3">
    <location>
        <begin position="38"/>
        <end position="70"/>
    </location>
</feature>
<evidence type="ECO:0000313" key="7">
    <source>
        <dbReference type="RefSeq" id="XP_023932446.1"/>
    </source>
</evidence>
<evidence type="ECO:0000256" key="2">
    <source>
        <dbReference type="ARBA" id="ARBA00023043"/>
    </source>
</evidence>
<keyword evidence="4" id="KW-0175">Coiled coil</keyword>
<dbReference type="SUPFAM" id="SSF48403">
    <property type="entry name" value="Ankyrin repeat"/>
    <property type="match status" value="1"/>
</dbReference>
<dbReference type="Proteomes" id="UP000085678">
    <property type="component" value="Unplaced"/>
</dbReference>
<feature type="repeat" description="ANK" evidence="3">
    <location>
        <begin position="104"/>
        <end position="136"/>
    </location>
</feature>
<dbReference type="Gene3D" id="3.40.50.10140">
    <property type="entry name" value="Toll/interleukin-1 receptor homology (TIR) domain"/>
    <property type="match status" value="1"/>
</dbReference>
<evidence type="ECO:0000256" key="4">
    <source>
        <dbReference type="SAM" id="Coils"/>
    </source>
</evidence>
<dbReference type="PROSITE" id="PS50088">
    <property type="entry name" value="ANK_REPEAT"/>
    <property type="match status" value="4"/>
</dbReference>
<dbReference type="Pfam" id="PF13676">
    <property type="entry name" value="TIR_2"/>
    <property type="match status" value="1"/>
</dbReference>
<evidence type="ECO:0000313" key="6">
    <source>
        <dbReference type="Proteomes" id="UP000085678"/>
    </source>
</evidence>
<organism evidence="6 7">
    <name type="scientific">Lingula anatina</name>
    <name type="common">Brachiopod</name>
    <name type="synonym">Lingula unguis</name>
    <dbReference type="NCBI Taxonomy" id="7574"/>
    <lineage>
        <taxon>Eukaryota</taxon>
        <taxon>Metazoa</taxon>
        <taxon>Spiralia</taxon>
        <taxon>Lophotrochozoa</taxon>
        <taxon>Brachiopoda</taxon>
        <taxon>Linguliformea</taxon>
        <taxon>Lingulata</taxon>
        <taxon>Lingulida</taxon>
        <taxon>Linguloidea</taxon>
        <taxon>Lingulidae</taxon>
        <taxon>Lingula</taxon>
    </lineage>
</organism>
<keyword evidence="1" id="KW-0677">Repeat</keyword>
<keyword evidence="6" id="KW-1185">Reference proteome</keyword>
<dbReference type="AlphaFoldDB" id="A0A2R2MQC7"/>
<dbReference type="PROSITE" id="PS50297">
    <property type="entry name" value="ANK_REP_REGION"/>
    <property type="match status" value="4"/>
</dbReference>
<dbReference type="PRINTS" id="PR01415">
    <property type="entry name" value="ANKYRIN"/>
</dbReference>
<dbReference type="SMART" id="SM00248">
    <property type="entry name" value="ANK"/>
    <property type="match status" value="6"/>
</dbReference>
<dbReference type="PROSITE" id="PS50104">
    <property type="entry name" value="TIR"/>
    <property type="match status" value="1"/>
</dbReference>
<feature type="domain" description="TIR" evidence="5">
    <location>
        <begin position="325"/>
        <end position="452"/>
    </location>
</feature>
<dbReference type="InParanoid" id="A0A2R2MQC7"/>
<gene>
    <name evidence="7" type="primary">LOC106171196</name>
</gene>
<evidence type="ECO:0000256" key="1">
    <source>
        <dbReference type="ARBA" id="ARBA00022737"/>
    </source>
</evidence>
<dbReference type="InterPro" id="IPR002110">
    <property type="entry name" value="Ankyrin_rpt"/>
</dbReference>
<feature type="coiled-coil region" evidence="4">
    <location>
        <begin position="461"/>
        <end position="502"/>
    </location>
</feature>
<sequence>MVVTCGRTPLHDAAKGGHSDVVALLIQHGADPCSIGWCGRTPLHYAAGGGHSDVATLLIQHGADPCSTDRWRCTPLHNAAEGSHSDVAALLIQHGADPCSTDCGGRTPLYNAAKGGHSDEAALLFQHGADPCSTDGRKRTPLHEAANGGHNDVAALLMLFTHLLKMVLYDKLTSTCVPERNQVLATLLKKFENRLVQNFILIMSLEHVASTMNIVEASTLFKEDMSRHFPRERHNKKLEMLRNWADAYGIKSLQELKRRLAEAGCLNLAAAAAKHYAEIVKEIMEMPDECYQAFCQDPMSHRHMISSAASPTEQRCEISMETESYQYDAFLVHSSDDGKTVGGVCEQLEARGVRCCYAPRDFTYGKPIPASTEDAFEKSKFILVVFSENFMKSSWCQYEMHMAVQKTVDSRQDVVIPILLDFPEENLPLGFKTMKYISVRQHDFLPKLVQTIEGSGTEPLYGQLLLENQTLKLENEVLKAELEDTRQRLADSTTLVKRLQAAMPATGVPS</sequence>
<dbReference type="SMART" id="SM00255">
    <property type="entry name" value="TIR"/>
    <property type="match status" value="1"/>
</dbReference>
<proteinExistence type="predicted"/>
<accession>A0A2R2MQC7</accession>
<dbReference type="Gene3D" id="1.25.40.20">
    <property type="entry name" value="Ankyrin repeat-containing domain"/>
    <property type="match status" value="2"/>
</dbReference>
<feature type="repeat" description="ANK" evidence="3">
    <location>
        <begin position="74"/>
        <end position="103"/>
    </location>
</feature>
<dbReference type="Pfam" id="PF12796">
    <property type="entry name" value="Ank_2"/>
    <property type="match status" value="2"/>
</dbReference>
<reference evidence="7" key="1">
    <citation type="submission" date="2025-08" db="UniProtKB">
        <authorList>
            <consortium name="RefSeq"/>
        </authorList>
    </citation>
    <scope>IDENTIFICATION</scope>
    <source>
        <tissue evidence="7">Gonads</tissue>
    </source>
</reference>
<feature type="repeat" description="ANK" evidence="3">
    <location>
        <begin position="5"/>
        <end position="31"/>
    </location>
</feature>
<name>A0A2R2MQC7_LINAN</name>
<dbReference type="RefSeq" id="XP_023932446.1">
    <property type="nucleotide sequence ID" value="XM_024076678.1"/>
</dbReference>
<dbReference type="PANTHER" id="PTHR24166:SF48">
    <property type="entry name" value="PROTEIN VAPYRIN"/>
    <property type="match status" value="1"/>
</dbReference>
<protein>
    <submittedName>
        <fullName evidence="7">Tankyrase-2-like</fullName>
    </submittedName>
</protein>